<gene>
    <name evidence="1" type="ORF">NA57DRAFT_81599</name>
</gene>
<proteinExistence type="predicted"/>
<sequence>MSDYWHPEWSSANTTTTWRINGVDVNVAAVPEMMRCQHIMFEGPACTGGCYTRASAGPWKCDNLHCIGHRTKCEFQCFGTAPFLYNHTLNFWRKQRAKAKHALPAADYWALEVIVYGDNVIRMSEAQVREVAAKFQAGDTASTGRRIVNQDDDALQKVWDFERAAGIPLPDMSRMNRILE</sequence>
<comment type="caution">
    <text evidence="1">The sequence shown here is derived from an EMBL/GenBank/DDBJ whole genome shotgun (WGS) entry which is preliminary data.</text>
</comment>
<keyword evidence="2" id="KW-1185">Reference proteome</keyword>
<reference evidence="1" key="1">
    <citation type="journal article" date="2020" name="Stud. Mycol.">
        <title>101 Dothideomycetes genomes: a test case for predicting lifestyles and emergence of pathogens.</title>
        <authorList>
            <person name="Haridas S."/>
            <person name="Albert R."/>
            <person name="Binder M."/>
            <person name="Bloem J."/>
            <person name="Labutti K."/>
            <person name="Salamov A."/>
            <person name="Andreopoulos B."/>
            <person name="Baker S."/>
            <person name="Barry K."/>
            <person name="Bills G."/>
            <person name="Bluhm B."/>
            <person name="Cannon C."/>
            <person name="Castanera R."/>
            <person name="Culley D."/>
            <person name="Daum C."/>
            <person name="Ezra D."/>
            <person name="Gonzalez J."/>
            <person name="Henrissat B."/>
            <person name="Kuo A."/>
            <person name="Liang C."/>
            <person name="Lipzen A."/>
            <person name="Lutzoni F."/>
            <person name="Magnuson J."/>
            <person name="Mondo S."/>
            <person name="Nolan M."/>
            <person name="Ohm R."/>
            <person name="Pangilinan J."/>
            <person name="Park H.-J."/>
            <person name="Ramirez L."/>
            <person name="Alfaro M."/>
            <person name="Sun H."/>
            <person name="Tritt A."/>
            <person name="Yoshinaga Y."/>
            <person name="Zwiers L.-H."/>
            <person name="Turgeon B."/>
            <person name="Goodwin S."/>
            <person name="Spatafora J."/>
            <person name="Crous P."/>
            <person name="Grigoriev I."/>
        </authorList>
    </citation>
    <scope>NUCLEOTIDE SEQUENCE</scope>
    <source>
        <strain evidence="1">CBS 133067</strain>
    </source>
</reference>
<organism evidence="1 2">
    <name type="scientific">Rhizodiscina lignyota</name>
    <dbReference type="NCBI Taxonomy" id="1504668"/>
    <lineage>
        <taxon>Eukaryota</taxon>
        <taxon>Fungi</taxon>
        <taxon>Dikarya</taxon>
        <taxon>Ascomycota</taxon>
        <taxon>Pezizomycotina</taxon>
        <taxon>Dothideomycetes</taxon>
        <taxon>Pleosporomycetidae</taxon>
        <taxon>Aulographales</taxon>
        <taxon>Rhizodiscinaceae</taxon>
        <taxon>Rhizodiscina</taxon>
    </lineage>
</organism>
<name>A0A9P4I5E5_9PEZI</name>
<dbReference type="AlphaFoldDB" id="A0A9P4I5E5"/>
<accession>A0A9P4I5E5</accession>
<dbReference type="Proteomes" id="UP000799772">
    <property type="component" value="Unassembled WGS sequence"/>
</dbReference>
<protein>
    <submittedName>
        <fullName evidence="1">Uncharacterized protein</fullName>
    </submittedName>
</protein>
<evidence type="ECO:0000313" key="1">
    <source>
        <dbReference type="EMBL" id="KAF2093263.1"/>
    </source>
</evidence>
<evidence type="ECO:0000313" key="2">
    <source>
        <dbReference type="Proteomes" id="UP000799772"/>
    </source>
</evidence>
<dbReference type="EMBL" id="ML978139">
    <property type="protein sequence ID" value="KAF2093263.1"/>
    <property type="molecule type" value="Genomic_DNA"/>
</dbReference>